<feature type="domain" description="RNase H type-1" evidence="1">
    <location>
        <begin position="88"/>
        <end position="208"/>
    </location>
</feature>
<dbReference type="InterPro" id="IPR012337">
    <property type="entry name" value="RNaseH-like_sf"/>
</dbReference>
<dbReference type="InterPro" id="IPR044730">
    <property type="entry name" value="RNase_H-like_dom_plant"/>
</dbReference>
<dbReference type="Proteomes" id="UP000011116">
    <property type="component" value="Chromosome 5H"/>
</dbReference>
<keyword evidence="3" id="KW-1185">Reference proteome</keyword>
<evidence type="ECO:0000313" key="2">
    <source>
        <dbReference type="EnsemblPlants" id="HORVU.MOREX.r3.5HG0496990.1.CDS1"/>
    </source>
</evidence>
<dbReference type="CDD" id="cd06222">
    <property type="entry name" value="RNase_H_like"/>
    <property type="match status" value="1"/>
</dbReference>
<dbReference type="PANTHER" id="PTHR47723:SF24">
    <property type="entry name" value="RNASE H TYPE-1 DOMAIN-CONTAINING PROTEIN"/>
    <property type="match status" value="1"/>
</dbReference>
<dbReference type="Gene3D" id="3.30.420.10">
    <property type="entry name" value="Ribonuclease H-like superfamily/Ribonuclease H"/>
    <property type="match status" value="1"/>
</dbReference>
<evidence type="ECO:0000313" key="3">
    <source>
        <dbReference type="Proteomes" id="UP000011116"/>
    </source>
</evidence>
<dbReference type="Gramene" id="HORVU.MOREX.r3.5HG0496990.1">
    <property type="protein sequence ID" value="HORVU.MOREX.r3.5HG0496990.1.CDS1"/>
    <property type="gene ID" value="HORVU.MOREX.r3.5HG0496990"/>
</dbReference>
<dbReference type="SUPFAM" id="SSF53098">
    <property type="entry name" value="Ribonuclease H-like"/>
    <property type="match status" value="1"/>
</dbReference>
<protein>
    <recommendedName>
        <fullName evidence="1">RNase H type-1 domain-containing protein</fullName>
    </recommendedName>
</protein>
<organism evidence="2 3">
    <name type="scientific">Hordeum vulgare subsp. vulgare</name>
    <name type="common">Domesticated barley</name>
    <dbReference type="NCBI Taxonomy" id="112509"/>
    <lineage>
        <taxon>Eukaryota</taxon>
        <taxon>Viridiplantae</taxon>
        <taxon>Streptophyta</taxon>
        <taxon>Embryophyta</taxon>
        <taxon>Tracheophyta</taxon>
        <taxon>Spermatophyta</taxon>
        <taxon>Magnoliopsida</taxon>
        <taxon>Liliopsida</taxon>
        <taxon>Poales</taxon>
        <taxon>Poaceae</taxon>
        <taxon>BOP clade</taxon>
        <taxon>Pooideae</taxon>
        <taxon>Triticodae</taxon>
        <taxon>Triticeae</taxon>
        <taxon>Hordeinae</taxon>
        <taxon>Hordeum</taxon>
    </lineage>
</organism>
<dbReference type="SMR" id="A0A8I6XQQ1"/>
<dbReference type="AlphaFoldDB" id="A0A8I6XQQ1"/>
<dbReference type="InterPro" id="IPR053151">
    <property type="entry name" value="RNase_H-like"/>
</dbReference>
<dbReference type="GO" id="GO:0003676">
    <property type="term" value="F:nucleic acid binding"/>
    <property type="evidence" value="ECO:0007669"/>
    <property type="project" value="InterPro"/>
</dbReference>
<dbReference type="Gramene" id="HORVU.MOREX.r2.5HG0412250.1">
    <property type="protein sequence ID" value="HORVU.MOREX.r2.5HG0412250.1.CDS.1"/>
    <property type="gene ID" value="HORVU.MOREX.r2.5HG0412250"/>
</dbReference>
<evidence type="ECO:0000259" key="1">
    <source>
        <dbReference type="Pfam" id="PF13456"/>
    </source>
</evidence>
<dbReference type="InterPro" id="IPR036397">
    <property type="entry name" value="RNaseH_sf"/>
</dbReference>
<dbReference type="InterPro" id="IPR002156">
    <property type="entry name" value="RNaseH_domain"/>
</dbReference>
<dbReference type="Pfam" id="PF13456">
    <property type="entry name" value="RVT_3"/>
    <property type="match status" value="1"/>
</dbReference>
<name>A0A8I6XQQ1_HORVV</name>
<proteinExistence type="predicted"/>
<dbReference type="PANTHER" id="PTHR47723">
    <property type="entry name" value="OS05G0353850 PROTEIN"/>
    <property type="match status" value="1"/>
</dbReference>
<reference evidence="2" key="3">
    <citation type="submission" date="2022-01" db="UniProtKB">
        <authorList>
            <consortium name="EnsemblPlants"/>
        </authorList>
    </citation>
    <scope>IDENTIFICATION</scope>
    <source>
        <strain evidence="2">subsp. vulgare</strain>
    </source>
</reference>
<accession>A0A8I6XQQ1</accession>
<dbReference type="EnsemblPlants" id="HORVU.MOREX.r3.5HG0496990.1">
    <property type="protein sequence ID" value="HORVU.MOREX.r3.5HG0496990.1.CDS1"/>
    <property type="gene ID" value="HORVU.MOREX.r3.5HG0496990"/>
</dbReference>
<dbReference type="GO" id="GO:0004523">
    <property type="term" value="F:RNA-DNA hybrid ribonuclease activity"/>
    <property type="evidence" value="ECO:0007669"/>
    <property type="project" value="InterPro"/>
</dbReference>
<sequence>MTLWRSWHVHNELTHGKKAPPVEASTRFLSSYIETLLCLKQYPSADIAKGKMVISHQGKHITDQEENRNTNVLEERWLQPPRGWTKLNVDGAFNAENHTGGAGMILRGEGGHVIFSSCRYLRSCSSALEAELAACMEGIAIARAWSELLMIIETDCLTAAQMITQDGMNRSPCATMVTQIQRNLEEVGEHVISHVVRSRNKTADALVHIGHVKQRTAVWHSGGG</sequence>
<reference evidence="2" key="2">
    <citation type="submission" date="2020-10" db="EMBL/GenBank/DDBJ databases">
        <authorList>
            <person name="Scholz U."/>
            <person name="Mascher M."/>
            <person name="Fiebig A."/>
        </authorList>
    </citation>
    <scope>NUCLEOTIDE SEQUENCE [LARGE SCALE GENOMIC DNA]</scope>
    <source>
        <strain evidence="2">cv. Morex</strain>
    </source>
</reference>
<reference evidence="3" key="1">
    <citation type="journal article" date="2012" name="Nature">
        <title>A physical, genetic and functional sequence assembly of the barley genome.</title>
        <authorList>
            <consortium name="The International Barley Genome Sequencing Consortium"/>
            <person name="Mayer K.F."/>
            <person name="Waugh R."/>
            <person name="Brown J.W."/>
            <person name="Schulman A."/>
            <person name="Langridge P."/>
            <person name="Platzer M."/>
            <person name="Fincher G.B."/>
            <person name="Muehlbauer G.J."/>
            <person name="Sato K."/>
            <person name="Close T.J."/>
            <person name="Wise R.P."/>
            <person name="Stein N."/>
        </authorList>
    </citation>
    <scope>NUCLEOTIDE SEQUENCE [LARGE SCALE GENOMIC DNA]</scope>
    <source>
        <strain evidence="3">cv. Morex</strain>
    </source>
</reference>